<dbReference type="Proteomes" id="UP000643580">
    <property type="component" value="Unassembled WGS sequence"/>
</dbReference>
<keyword evidence="1" id="KW-0472">Membrane</keyword>
<dbReference type="SUPFAM" id="SSF141571">
    <property type="entry name" value="Pentapeptide repeat-like"/>
    <property type="match status" value="1"/>
</dbReference>
<keyword evidence="1" id="KW-0812">Transmembrane</keyword>
<proteinExistence type="predicted"/>
<evidence type="ECO:0000256" key="1">
    <source>
        <dbReference type="SAM" id="Phobius"/>
    </source>
</evidence>
<dbReference type="PANTHER" id="PTHR14136">
    <property type="entry name" value="BTB_POZ DOMAIN-CONTAINING PROTEIN KCTD9"/>
    <property type="match status" value="1"/>
</dbReference>
<feature type="transmembrane region" description="Helical" evidence="1">
    <location>
        <begin position="193"/>
        <end position="212"/>
    </location>
</feature>
<feature type="transmembrane region" description="Helical" evidence="1">
    <location>
        <begin position="58"/>
        <end position="83"/>
    </location>
</feature>
<dbReference type="RefSeq" id="WP_190898699.1">
    <property type="nucleotide sequence ID" value="NZ_JACJTD010000048.1"/>
</dbReference>
<evidence type="ECO:0000313" key="2">
    <source>
        <dbReference type="EMBL" id="MBD2649979.1"/>
    </source>
</evidence>
<keyword evidence="3" id="KW-1185">Reference proteome</keyword>
<dbReference type="Gene3D" id="2.160.20.80">
    <property type="entry name" value="E3 ubiquitin-protein ligase SopA"/>
    <property type="match status" value="3"/>
</dbReference>
<accession>A0ABR8IFL4</accession>
<protein>
    <submittedName>
        <fullName evidence="2">Pentapeptide repeat-containing protein</fullName>
    </submittedName>
</protein>
<keyword evidence="1" id="KW-1133">Transmembrane helix</keyword>
<feature type="transmembrane region" description="Helical" evidence="1">
    <location>
        <begin position="122"/>
        <end position="152"/>
    </location>
</feature>
<sequence length="667" mass="72813">MPQDFSCQNLRGRSFRGKNLNGVNFSGADIRGADFTGANLIGANFSHAKAGIERRWEIGWLIIFLMLSIIPGFCFQVCSHYWIDVVENYSSEKVFTCIGSFITLLAFFILTLNQGLIAGFKLLIVILTAAVASAPIASEAVLASGAVVAAVAGVTSSAVIVVGVSAVVNTGAIVGTIVVTIGMALLAAKGKALIVTSMLTIILAGVSAYIGWRALLEDKKYVFIRTLIIDIVARDGTNFRQSNLTDTNFSEAVLKNTNFSEANLTRTIWFKAQFLALAKVGNTYLKDKKIRQLLVIGEEQEKNFERENLRGVNLSGANLSDVSFIGADLSEANLQHVDLSRAKLVQTQLDGTDFTGATLTGAFIEDWNISTDTKFDGVRCEYVYMRLPTIDNPDPHRKPDNRQEVFAPGEFGDFIKPIFDTLDLYHNQSVDPRAIAISFKQLAENNPEADLRIVGMEVRGEDKFLLRAKTAITADKSQLSAEYFDTYNQLKALAEQEVKALVAEKDSRIADLQNMVVTALQRPSFYAQTYQNQGDTIMAEASKKQSNFDLKGAQFAGGLVNADTVTAQQIGGNITNYTPEQRQNLAEAAAEIQQLLNQLGQTYPTNTPLEKQVAVTEALKQIDNNPTLKARVIGALKSGGTEALKELVDHPLVNILLATLEGWQDAE</sequence>
<organism evidence="2 3">
    <name type="scientific">Nostoc foliaceum FACHB-393</name>
    <dbReference type="NCBI Taxonomy" id="2692915"/>
    <lineage>
        <taxon>Bacteria</taxon>
        <taxon>Bacillati</taxon>
        <taxon>Cyanobacteriota</taxon>
        <taxon>Cyanophyceae</taxon>
        <taxon>Nostocales</taxon>
        <taxon>Nostocaceae</taxon>
        <taxon>Nostoc</taxon>
        <taxon>Nostoc foliaceum</taxon>
    </lineage>
</organism>
<dbReference type="EMBL" id="JACJTD010000048">
    <property type="protein sequence ID" value="MBD2649979.1"/>
    <property type="molecule type" value="Genomic_DNA"/>
</dbReference>
<dbReference type="InterPro" id="IPR001646">
    <property type="entry name" value="5peptide_repeat"/>
</dbReference>
<name>A0ABR8IFL4_9NOSO</name>
<dbReference type="PANTHER" id="PTHR14136:SF17">
    <property type="entry name" value="BTB_POZ DOMAIN-CONTAINING PROTEIN KCTD9"/>
    <property type="match status" value="1"/>
</dbReference>
<gene>
    <name evidence="2" type="ORF">H6G92_27855</name>
</gene>
<dbReference type="InterPro" id="IPR051082">
    <property type="entry name" value="Pentapeptide-BTB/POZ_domain"/>
</dbReference>
<reference evidence="2 3" key="1">
    <citation type="journal article" date="2020" name="ISME J.">
        <title>Comparative genomics reveals insights into cyanobacterial evolution and habitat adaptation.</title>
        <authorList>
            <person name="Chen M.Y."/>
            <person name="Teng W.K."/>
            <person name="Zhao L."/>
            <person name="Hu C.X."/>
            <person name="Zhou Y.K."/>
            <person name="Han B.P."/>
            <person name="Song L.R."/>
            <person name="Shu W.S."/>
        </authorList>
    </citation>
    <scope>NUCLEOTIDE SEQUENCE [LARGE SCALE GENOMIC DNA]</scope>
    <source>
        <strain evidence="2 3">FACHB-393</strain>
    </source>
</reference>
<evidence type="ECO:0000313" key="3">
    <source>
        <dbReference type="Proteomes" id="UP000643580"/>
    </source>
</evidence>
<feature type="transmembrane region" description="Helical" evidence="1">
    <location>
        <begin position="89"/>
        <end position="110"/>
    </location>
</feature>
<comment type="caution">
    <text evidence="2">The sequence shown here is derived from an EMBL/GenBank/DDBJ whole genome shotgun (WGS) entry which is preliminary data.</text>
</comment>
<feature type="transmembrane region" description="Helical" evidence="1">
    <location>
        <begin position="158"/>
        <end position="186"/>
    </location>
</feature>
<dbReference type="Pfam" id="PF00805">
    <property type="entry name" value="Pentapeptide"/>
    <property type="match status" value="3"/>
</dbReference>